<organism evidence="2 3">
    <name type="scientific">Pristionchus pacificus</name>
    <name type="common">Parasitic nematode worm</name>
    <dbReference type="NCBI Taxonomy" id="54126"/>
    <lineage>
        <taxon>Eukaryota</taxon>
        <taxon>Metazoa</taxon>
        <taxon>Ecdysozoa</taxon>
        <taxon>Nematoda</taxon>
        <taxon>Chromadorea</taxon>
        <taxon>Rhabditida</taxon>
        <taxon>Rhabditina</taxon>
        <taxon>Diplogasteromorpha</taxon>
        <taxon>Diplogasteroidea</taxon>
        <taxon>Neodiplogasteridae</taxon>
        <taxon>Pristionchus</taxon>
    </lineage>
</organism>
<dbReference type="AlphaFoldDB" id="A0A2A6CU75"/>
<feature type="compositionally biased region" description="Basic and acidic residues" evidence="1">
    <location>
        <begin position="76"/>
        <end position="96"/>
    </location>
</feature>
<reference evidence="3" key="1">
    <citation type="journal article" date="2008" name="Nat. Genet.">
        <title>The Pristionchus pacificus genome provides a unique perspective on nematode lifestyle and parasitism.</title>
        <authorList>
            <person name="Dieterich C."/>
            <person name="Clifton S.W."/>
            <person name="Schuster L.N."/>
            <person name="Chinwalla A."/>
            <person name="Delehaunty K."/>
            <person name="Dinkelacker I."/>
            <person name="Fulton L."/>
            <person name="Fulton R."/>
            <person name="Godfrey J."/>
            <person name="Minx P."/>
            <person name="Mitreva M."/>
            <person name="Roeseler W."/>
            <person name="Tian H."/>
            <person name="Witte H."/>
            <person name="Yang S.P."/>
            <person name="Wilson R.K."/>
            <person name="Sommer R.J."/>
        </authorList>
    </citation>
    <scope>NUCLEOTIDE SEQUENCE [LARGE SCALE GENOMIC DNA]</scope>
    <source>
        <strain evidence="3">PS312</strain>
    </source>
</reference>
<reference evidence="2" key="2">
    <citation type="submission" date="2022-06" db="UniProtKB">
        <authorList>
            <consortium name="EnsemblMetazoa"/>
        </authorList>
    </citation>
    <scope>IDENTIFICATION</scope>
    <source>
        <strain evidence="2">PS312</strain>
    </source>
</reference>
<gene>
    <name evidence="2" type="primary">WBGene00278068</name>
</gene>
<keyword evidence="3" id="KW-1185">Reference proteome</keyword>
<accession>A0A8R1YVU1</accession>
<evidence type="ECO:0000313" key="2">
    <source>
        <dbReference type="EnsemblMetazoa" id="PPA39699.1"/>
    </source>
</evidence>
<accession>A0A2A6CU75</accession>
<dbReference type="Proteomes" id="UP000005239">
    <property type="component" value="Unassembled WGS sequence"/>
</dbReference>
<protein>
    <submittedName>
        <fullName evidence="2">Uncharacterized protein</fullName>
    </submittedName>
</protein>
<sequence>ISIVPTKSLLISSFHANFHGHLKTIQSLQQTTRNNSISMSISEFPFIHISIDTISSPINSHGGVDENNNSTGDALEIVKGDRSTSTEHQPDIAKEN</sequence>
<evidence type="ECO:0000256" key="1">
    <source>
        <dbReference type="SAM" id="MobiDB-lite"/>
    </source>
</evidence>
<name>A0A2A6CU75_PRIPA</name>
<feature type="region of interest" description="Disordered" evidence="1">
    <location>
        <begin position="57"/>
        <end position="96"/>
    </location>
</feature>
<dbReference type="EnsemblMetazoa" id="PPA39699.1">
    <property type="protein sequence ID" value="PPA39699.1"/>
    <property type="gene ID" value="WBGene00278068"/>
</dbReference>
<proteinExistence type="predicted"/>
<evidence type="ECO:0000313" key="3">
    <source>
        <dbReference type="Proteomes" id="UP000005239"/>
    </source>
</evidence>